<accession>A0A2S8S6H0</accession>
<evidence type="ECO:0000313" key="4">
    <source>
        <dbReference type="Proteomes" id="UP000238338"/>
    </source>
</evidence>
<keyword evidence="4" id="KW-1185">Reference proteome</keyword>
<feature type="coiled-coil region" evidence="1">
    <location>
        <begin position="605"/>
        <end position="670"/>
    </location>
</feature>
<protein>
    <submittedName>
        <fullName evidence="3">Tail length tape measure protein</fullName>
    </submittedName>
</protein>
<comment type="caution">
    <text evidence="3">The sequence shown here is derived from an EMBL/GenBank/DDBJ whole genome shotgun (WGS) entry which is preliminary data.</text>
</comment>
<organism evidence="3 4">
    <name type="scientific">Albidovulum denitrificans</name>
    <dbReference type="NCBI Taxonomy" id="404881"/>
    <lineage>
        <taxon>Bacteria</taxon>
        <taxon>Pseudomonadati</taxon>
        <taxon>Pseudomonadota</taxon>
        <taxon>Alphaproteobacteria</taxon>
        <taxon>Rhodobacterales</taxon>
        <taxon>Paracoccaceae</taxon>
        <taxon>Albidovulum</taxon>
    </lineage>
</organism>
<keyword evidence="1" id="KW-0175">Coiled coil</keyword>
<dbReference type="OrthoDB" id="7710249at2"/>
<dbReference type="AlphaFoldDB" id="A0A2S8S6H0"/>
<dbReference type="Pfam" id="PF06791">
    <property type="entry name" value="TMP_2"/>
    <property type="match status" value="1"/>
</dbReference>
<name>A0A2S8S6H0_9RHOB</name>
<feature type="domain" description="Bacteriophage tail tape measure N-terminal" evidence="2">
    <location>
        <begin position="106"/>
        <end position="186"/>
    </location>
</feature>
<gene>
    <name evidence="3" type="ORF">LX70_02677</name>
</gene>
<dbReference type="RefSeq" id="WP_105515253.1">
    <property type="nucleotide sequence ID" value="NZ_PVEP01000005.1"/>
</dbReference>
<evidence type="ECO:0000313" key="3">
    <source>
        <dbReference type="EMBL" id="PQV56411.1"/>
    </source>
</evidence>
<evidence type="ECO:0000256" key="1">
    <source>
        <dbReference type="SAM" id="Coils"/>
    </source>
</evidence>
<dbReference type="Proteomes" id="UP000238338">
    <property type="component" value="Unassembled WGS sequence"/>
</dbReference>
<sequence>MTAGSFNVSMLLTADASRAKAELASTTAAVSKTKAEVAGLGQQSAATDAQIAGLQAELGRMRAQLDAVVLAEAKASSAAEALTAKVAQLEAALGRGGGRSGGRGAAGATSNLVAQFNDVGQMLIAGQSPLLLAAQQGTQISQVLGPLGARGAVQALSGAFLGMLNPVNFAVFGAVAALGLLGGALRGVFGDAKSVEDAIGELADATKSWQQEAKIGNAELARMFGDVTPEIVELQRQITELSLVELLLKAADATDTLGSRFDNLFGKISQSQIADLLNVPLSRQVTGKDGFRSQQIDPTVQQFKGSLETLNQSTDLSDQIAALRSMRELILQSAGGIRGMSDEQREYFKLVRALEAQLLAAKAAQEGIGSAQQIAQAWGEKTLSDLRSEAEIRNVIRAFGEDSVEVVRARFQAERQAFEALLASKDVTGQLRDDLIAAWDAANGTDTGLKGMLASFLDVVGASDDTRRAVEDAWDAITGATGATNVWASAMAGVAAHVRGIGAALASLGKTNIANAAKQVEIDALKAGKSAADARRAVLESEIRAEGKVLEENAKNRAQALIVRSDTEAKLRGLALDKEIADLRTAATKREQAANRGASASRKQTERAQKYIASLQDELDILRETDPVQKEMIRNRVALAGATEEERKKVEDLIRTKQREEKAQKQAQEAWDFAKSTAYDALETLILQGGKASEVMSNLAAAIAKALLQSALLGTGPLAGIFGGQGTGLFDVIGGALGIPGVPAKADGGLMVGPGGPREDKILARLSNGEFVVNAAATARHRPLLEQINRAPAFANGGFVGGGGATAAFGQGGRGPIEIMLTLSDDINARIVKVSEGVSVRTVKAGLQHYDAKVLPVSLQKVQGDPRRVG</sequence>
<evidence type="ECO:0000259" key="2">
    <source>
        <dbReference type="Pfam" id="PF06791"/>
    </source>
</evidence>
<proteinExistence type="predicted"/>
<dbReference type="InterPro" id="IPR009628">
    <property type="entry name" value="Phage_tape_measure_N"/>
</dbReference>
<dbReference type="EMBL" id="PVEP01000005">
    <property type="protein sequence ID" value="PQV56411.1"/>
    <property type="molecule type" value="Genomic_DNA"/>
</dbReference>
<reference evidence="3 4" key="1">
    <citation type="submission" date="2018-02" db="EMBL/GenBank/DDBJ databases">
        <title>Genomic Encyclopedia of Archaeal and Bacterial Type Strains, Phase II (KMG-II): from individual species to whole genera.</title>
        <authorList>
            <person name="Goeker M."/>
        </authorList>
    </citation>
    <scope>NUCLEOTIDE SEQUENCE [LARGE SCALE GENOMIC DNA]</scope>
    <source>
        <strain evidence="3 4">DSM 18921</strain>
    </source>
</reference>